<evidence type="ECO:0000259" key="3">
    <source>
        <dbReference type="Pfam" id="PF01478"/>
    </source>
</evidence>
<evidence type="ECO:0000313" key="5">
    <source>
        <dbReference type="Proteomes" id="UP000253490"/>
    </source>
</evidence>
<evidence type="ECO:0000256" key="1">
    <source>
        <dbReference type="ARBA" id="ARBA00005801"/>
    </source>
</evidence>
<dbReference type="PANTHER" id="PTHR30487:SF0">
    <property type="entry name" value="PREPILIN LEADER PEPTIDASE_N-METHYLTRANSFERASE-RELATED"/>
    <property type="match status" value="1"/>
</dbReference>
<dbReference type="Pfam" id="PF01478">
    <property type="entry name" value="Peptidase_A24"/>
    <property type="match status" value="1"/>
</dbReference>
<dbReference type="EMBL" id="QNRX01000006">
    <property type="protein sequence ID" value="RBP66001.1"/>
    <property type="molecule type" value="Genomic_DNA"/>
</dbReference>
<comment type="caution">
    <text evidence="4">The sequence shown here is derived from an EMBL/GenBank/DDBJ whole genome shotgun (WGS) entry which is preliminary data.</text>
</comment>
<keyword evidence="5" id="KW-1185">Reference proteome</keyword>
<feature type="transmembrane region" description="Helical" evidence="2">
    <location>
        <begin position="52"/>
        <end position="71"/>
    </location>
</feature>
<name>A0A366I9H9_9FIRM</name>
<dbReference type="PANTHER" id="PTHR30487">
    <property type="entry name" value="TYPE 4 PREPILIN-LIKE PROTEINS LEADER PEPTIDE-PROCESSING ENZYME"/>
    <property type="match status" value="1"/>
</dbReference>
<dbReference type="GO" id="GO:0006465">
    <property type="term" value="P:signal peptide processing"/>
    <property type="evidence" value="ECO:0007669"/>
    <property type="project" value="TreeGrafter"/>
</dbReference>
<accession>A0A366I9H9</accession>
<reference evidence="4 5" key="1">
    <citation type="submission" date="2018-06" db="EMBL/GenBank/DDBJ databases">
        <title>Genomic Encyclopedia of Type Strains, Phase IV (KMG-IV): sequencing the most valuable type-strain genomes for metagenomic binning, comparative biology and taxonomic classification.</title>
        <authorList>
            <person name="Goeker M."/>
        </authorList>
    </citation>
    <scope>NUCLEOTIDE SEQUENCE [LARGE SCALE GENOMIC DNA]</scope>
    <source>
        <strain evidence="4 5">DSM 22112</strain>
    </source>
</reference>
<keyword evidence="2" id="KW-1133">Transmembrane helix</keyword>
<dbReference type="RefSeq" id="WP_187387062.1">
    <property type="nucleotide sequence ID" value="NZ_QNRX01000006.1"/>
</dbReference>
<feature type="transmembrane region" description="Helical" evidence="2">
    <location>
        <begin position="92"/>
        <end position="115"/>
    </location>
</feature>
<dbReference type="GO" id="GO:0005886">
    <property type="term" value="C:plasma membrane"/>
    <property type="evidence" value="ECO:0007669"/>
    <property type="project" value="TreeGrafter"/>
</dbReference>
<feature type="domain" description="Prepilin type IV endopeptidase peptidase" evidence="3">
    <location>
        <begin position="9"/>
        <end position="110"/>
    </location>
</feature>
<organism evidence="4 5">
    <name type="scientific">Alkalibaculum bacchi</name>
    <dbReference type="NCBI Taxonomy" id="645887"/>
    <lineage>
        <taxon>Bacteria</taxon>
        <taxon>Bacillati</taxon>
        <taxon>Bacillota</taxon>
        <taxon>Clostridia</taxon>
        <taxon>Eubacteriales</taxon>
        <taxon>Eubacteriaceae</taxon>
        <taxon>Alkalibaculum</taxon>
    </lineage>
</organism>
<keyword evidence="2" id="KW-0472">Membrane</keyword>
<comment type="similarity">
    <text evidence="1">Belongs to the peptidase A24 family.</text>
</comment>
<sequence>MDILIVKVVLVMVALIATFYDIKEKRIPNALTFPAILMGIVLNTIFNGFEGLVFSIAGFFTGMVLFFIPFASGAMGAGDVKLMGAIGSLMGWRFVVVATLFSAISGLLVVFVYLIYQKKLFCFLKKYFLFFTIPIMQALSLSFKSEKLDQIHKNLLLEKHQIHDEKLYVPYGVAIALGALFTLSGIYKDFLSF</sequence>
<protein>
    <submittedName>
        <fullName evidence="4">Prepilin peptidase CpaA</fullName>
    </submittedName>
</protein>
<dbReference type="InterPro" id="IPR000045">
    <property type="entry name" value="Prepilin_IV_endopep_pep"/>
</dbReference>
<dbReference type="GO" id="GO:0004190">
    <property type="term" value="F:aspartic-type endopeptidase activity"/>
    <property type="evidence" value="ECO:0007669"/>
    <property type="project" value="InterPro"/>
</dbReference>
<dbReference type="InterPro" id="IPR050882">
    <property type="entry name" value="Prepilin_peptidase/N-MTase"/>
</dbReference>
<gene>
    <name evidence="4" type="ORF">DES36_106112</name>
</gene>
<dbReference type="Gene3D" id="1.20.120.1220">
    <property type="match status" value="1"/>
</dbReference>
<evidence type="ECO:0000313" key="4">
    <source>
        <dbReference type="EMBL" id="RBP66001.1"/>
    </source>
</evidence>
<keyword evidence="2" id="KW-0812">Transmembrane</keyword>
<feature type="transmembrane region" description="Helical" evidence="2">
    <location>
        <begin position="167"/>
        <end position="187"/>
    </location>
</feature>
<proteinExistence type="inferred from homology"/>
<feature type="transmembrane region" description="Helical" evidence="2">
    <location>
        <begin position="6"/>
        <end position="22"/>
    </location>
</feature>
<dbReference type="Proteomes" id="UP000253490">
    <property type="component" value="Unassembled WGS sequence"/>
</dbReference>
<dbReference type="AlphaFoldDB" id="A0A366I9H9"/>
<feature type="transmembrane region" description="Helical" evidence="2">
    <location>
        <begin position="29"/>
        <end position="46"/>
    </location>
</feature>
<evidence type="ECO:0000256" key="2">
    <source>
        <dbReference type="SAM" id="Phobius"/>
    </source>
</evidence>